<dbReference type="RefSeq" id="WP_310026712.1">
    <property type="nucleotide sequence ID" value="NZ_JAVDVI010000009.1"/>
</dbReference>
<dbReference type="InterPro" id="IPR027417">
    <property type="entry name" value="P-loop_NTPase"/>
</dbReference>
<keyword evidence="3 5" id="KW-0067">ATP-binding</keyword>
<keyword evidence="5" id="KW-0963">Cytoplasm</keyword>
<evidence type="ECO:0000313" key="7">
    <source>
        <dbReference type="EMBL" id="MDR6968216.1"/>
    </source>
</evidence>
<keyword evidence="2 5" id="KW-0547">Nucleotide-binding</keyword>
<organism evidence="7 8">
    <name type="scientific">Flavobacterium arsenatis</name>
    <dbReference type="NCBI Taxonomy" id="1484332"/>
    <lineage>
        <taxon>Bacteria</taxon>
        <taxon>Pseudomonadati</taxon>
        <taxon>Bacteroidota</taxon>
        <taxon>Flavobacteriia</taxon>
        <taxon>Flavobacteriales</taxon>
        <taxon>Flavobacteriaceae</taxon>
        <taxon>Flavobacterium</taxon>
    </lineage>
</organism>
<evidence type="ECO:0000256" key="5">
    <source>
        <dbReference type="HAMAP-Rule" id="MF_00376"/>
    </source>
</evidence>
<dbReference type="Proteomes" id="UP001255185">
    <property type="component" value="Unassembled WGS sequence"/>
</dbReference>
<comment type="subcellular location">
    <subcellularLocation>
        <location evidence="5">Cytoplasm</location>
    </subcellularLocation>
</comment>
<dbReference type="PROSITE" id="PS51219">
    <property type="entry name" value="DPCK"/>
    <property type="match status" value="1"/>
</dbReference>
<dbReference type="HAMAP" id="MF_00376">
    <property type="entry name" value="Dephospho_CoA_kinase"/>
    <property type="match status" value="1"/>
</dbReference>
<dbReference type="Pfam" id="PF01121">
    <property type="entry name" value="CoaE"/>
    <property type="match status" value="1"/>
</dbReference>
<keyword evidence="8" id="KW-1185">Reference proteome</keyword>
<evidence type="ECO:0000256" key="2">
    <source>
        <dbReference type="ARBA" id="ARBA00022741"/>
    </source>
</evidence>
<accession>A0ABU1TQP6</accession>
<keyword evidence="4 5" id="KW-0173">Coenzyme A biosynthesis</keyword>
<evidence type="ECO:0000256" key="3">
    <source>
        <dbReference type="ARBA" id="ARBA00022840"/>
    </source>
</evidence>
<dbReference type="Gene3D" id="3.40.50.300">
    <property type="entry name" value="P-loop containing nucleotide triphosphate hydrolases"/>
    <property type="match status" value="1"/>
</dbReference>
<feature type="binding site" evidence="5">
    <location>
        <begin position="12"/>
        <end position="17"/>
    </location>
    <ligand>
        <name>ATP</name>
        <dbReference type="ChEBI" id="CHEBI:30616"/>
    </ligand>
</feature>
<sequence length="194" mass="22311">MTKIIGLTGGIGSGKTTVAKQFEALGVPVYIADSEAKKIMDLPDTIQLIRNEFGNSIFEDDILNREKLAKIVFENPEKLQKLNGIIHPLVKNHFLQWFQKNKNADFVIRETAILFESGSYKDCDKIISVVAPLETRIERVVKRDDSDYESVMKRVQNQWTDEMRTAKSDYIIENINLENTINQVNILYKELKDM</sequence>
<dbReference type="SUPFAM" id="SSF52540">
    <property type="entry name" value="P-loop containing nucleoside triphosphate hydrolases"/>
    <property type="match status" value="1"/>
</dbReference>
<gene>
    <name evidence="5" type="primary">coaE</name>
    <name evidence="7" type="ORF">J2X31_002233</name>
</gene>
<reference evidence="7 8" key="1">
    <citation type="submission" date="2023-07" db="EMBL/GenBank/DDBJ databases">
        <title>Sorghum-associated microbial communities from plants grown in Nebraska, USA.</title>
        <authorList>
            <person name="Schachtman D."/>
        </authorList>
    </citation>
    <scope>NUCLEOTIDE SEQUENCE [LARGE SCALE GENOMIC DNA]</scope>
    <source>
        <strain evidence="7 8">3773</strain>
    </source>
</reference>
<comment type="function">
    <text evidence="5">Catalyzes the phosphorylation of the 3'-hydroxyl group of dephosphocoenzyme A to form coenzyme A.</text>
</comment>
<comment type="pathway">
    <text evidence="5">Cofactor biosynthesis; coenzyme A biosynthesis; CoA from (R)-pantothenate: step 5/5.</text>
</comment>
<proteinExistence type="inferred from homology"/>
<keyword evidence="5 7" id="KW-0808">Transferase</keyword>
<dbReference type="InterPro" id="IPR001977">
    <property type="entry name" value="Depp_CoAkinase"/>
</dbReference>
<evidence type="ECO:0000256" key="6">
    <source>
        <dbReference type="NCBIfam" id="TIGR00152"/>
    </source>
</evidence>
<dbReference type="CDD" id="cd02022">
    <property type="entry name" value="DPCK"/>
    <property type="match status" value="1"/>
</dbReference>
<comment type="catalytic activity">
    <reaction evidence="5">
        <text>3'-dephospho-CoA + ATP = ADP + CoA + H(+)</text>
        <dbReference type="Rhea" id="RHEA:18245"/>
        <dbReference type="ChEBI" id="CHEBI:15378"/>
        <dbReference type="ChEBI" id="CHEBI:30616"/>
        <dbReference type="ChEBI" id="CHEBI:57287"/>
        <dbReference type="ChEBI" id="CHEBI:57328"/>
        <dbReference type="ChEBI" id="CHEBI:456216"/>
        <dbReference type="EC" id="2.7.1.24"/>
    </reaction>
</comment>
<dbReference type="NCBIfam" id="TIGR00152">
    <property type="entry name" value="dephospho-CoA kinase"/>
    <property type="match status" value="1"/>
</dbReference>
<dbReference type="GO" id="GO:0004140">
    <property type="term" value="F:dephospho-CoA kinase activity"/>
    <property type="evidence" value="ECO:0007669"/>
    <property type="project" value="UniProtKB-EC"/>
</dbReference>
<evidence type="ECO:0000256" key="1">
    <source>
        <dbReference type="ARBA" id="ARBA00009018"/>
    </source>
</evidence>
<comment type="similarity">
    <text evidence="1 5">Belongs to the CoaE family.</text>
</comment>
<dbReference type="PANTHER" id="PTHR10695">
    <property type="entry name" value="DEPHOSPHO-COA KINASE-RELATED"/>
    <property type="match status" value="1"/>
</dbReference>
<keyword evidence="5 7" id="KW-0418">Kinase</keyword>
<name>A0ABU1TQP6_9FLAO</name>
<evidence type="ECO:0000256" key="4">
    <source>
        <dbReference type="ARBA" id="ARBA00022993"/>
    </source>
</evidence>
<evidence type="ECO:0000313" key="8">
    <source>
        <dbReference type="Proteomes" id="UP001255185"/>
    </source>
</evidence>
<dbReference type="EC" id="2.7.1.24" evidence="5 6"/>
<dbReference type="EMBL" id="JAVDVI010000009">
    <property type="protein sequence ID" value="MDR6968216.1"/>
    <property type="molecule type" value="Genomic_DNA"/>
</dbReference>
<dbReference type="PANTHER" id="PTHR10695:SF46">
    <property type="entry name" value="BIFUNCTIONAL COENZYME A SYNTHASE-RELATED"/>
    <property type="match status" value="1"/>
</dbReference>
<protein>
    <recommendedName>
        <fullName evidence="5 6">Dephospho-CoA kinase</fullName>
        <ecNumber evidence="5 6">2.7.1.24</ecNumber>
    </recommendedName>
    <alternativeName>
        <fullName evidence="5">Dephosphocoenzyme A kinase</fullName>
    </alternativeName>
</protein>
<comment type="caution">
    <text evidence="7">The sequence shown here is derived from an EMBL/GenBank/DDBJ whole genome shotgun (WGS) entry which is preliminary data.</text>
</comment>